<feature type="binding site" description="covalent" evidence="10 11">
    <location>
        <position position="123"/>
    </location>
    <ligand>
        <name>heme</name>
        <dbReference type="ChEBI" id="CHEBI:30413"/>
    </ligand>
</feature>
<evidence type="ECO:0000256" key="6">
    <source>
        <dbReference type="ARBA" id="ARBA00022968"/>
    </source>
</evidence>
<gene>
    <name evidence="10" type="primary">ccmE</name>
    <name evidence="10" type="synonym">cycJ</name>
    <name evidence="13" type="ORF">DI556_19625</name>
</gene>
<dbReference type="EMBL" id="QFPW01000022">
    <property type="protein sequence ID" value="PZQ46707.1"/>
    <property type="molecule type" value="Genomic_DNA"/>
</dbReference>
<evidence type="ECO:0000256" key="10">
    <source>
        <dbReference type="HAMAP-Rule" id="MF_01959"/>
    </source>
</evidence>
<comment type="caution">
    <text evidence="13">The sequence shown here is derived from an EMBL/GenBank/DDBJ whole genome shotgun (WGS) entry which is preliminary data.</text>
</comment>
<dbReference type="SUPFAM" id="SSF82093">
    <property type="entry name" value="Heme chaperone CcmE"/>
    <property type="match status" value="1"/>
</dbReference>
<dbReference type="Proteomes" id="UP000249185">
    <property type="component" value="Unassembled WGS sequence"/>
</dbReference>
<dbReference type="PANTHER" id="PTHR34128:SF2">
    <property type="entry name" value="CYTOCHROME C-TYPE BIOGENESIS PROTEIN CCME HOMOLOG, MITOCHONDRIAL"/>
    <property type="match status" value="1"/>
</dbReference>
<keyword evidence="8 10" id="KW-0408">Iron</keyword>
<evidence type="ECO:0000313" key="14">
    <source>
        <dbReference type="Proteomes" id="UP000249185"/>
    </source>
</evidence>
<keyword evidence="2 10" id="KW-0349">Heme</keyword>
<evidence type="ECO:0000256" key="5">
    <source>
        <dbReference type="ARBA" id="ARBA00022748"/>
    </source>
</evidence>
<feature type="topological domain" description="Cytoplasmic" evidence="10">
    <location>
        <begin position="1"/>
        <end position="10"/>
    </location>
</feature>
<keyword evidence="10" id="KW-1003">Cell membrane</keyword>
<keyword evidence="7 10" id="KW-1133">Transmembrane helix</keyword>
<comment type="similarity">
    <text evidence="10">Belongs to the CcmE/CycJ family.</text>
</comment>
<dbReference type="Pfam" id="PF03100">
    <property type="entry name" value="CcmE"/>
    <property type="match status" value="1"/>
</dbReference>
<keyword evidence="4 10" id="KW-0479">Metal-binding</keyword>
<evidence type="ECO:0000256" key="9">
    <source>
        <dbReference type="ARBA" id="ARBA00023136"/>
    </source>
</evidence>
<feature type="transmembrane region" description="Helical" evidence="12">
    <location>
        <begin position="12"/>
        <end position="32"/>
    </location>
</feature>
<evidence type="ECO:0000256" key="12">
    <source>
        <dbReference type="SAM" id="Phobius"/>
    </source>
</evidence>
<dbReference type="GO" id="GO:0020037">
    <property type="term" value="F:heme binding"/>
    <property type="evidence" value="ECO:0007669"/>
    <property type="project" value="InterPro"/>
</dbReference>
<evidence type="ECO:0000256" key="8">
    <source>
        <dbReference type="ARBA" id="ARBA00023004"/>
    </source>
</evidence>
<dbReference type="HAMAP" id="MF_01959">
    <property type="entry name" value="CcmE"/>
    <property type="match status" value="1"/>
</dbReference>
<evidence type="ECO:0000256" key="11">
    <source>
        <dbReference type="PIRSR" id="PIRSR604329-50"/>
    </source>
</evidence>
<proteinExistence type="inferred from homology"/>
<evidence type="ECO:0000256" key="2">
    <source>
        <dbReference type="ARBA" id="ARBA00022617"/>
    </source>
</evidence>
<dbReference type="NCBIfam" id="NF009731">
    <property type="entry name" value="PRK13254.1-5"/>
    <property type="match status" value="1"/>
</dbReference>
<keyword evidence="3 10" id="KW-0812">Transmembrane</keyword>
<protein>
    <recommendedName>
        <fullName evidence="10">Cytochrome c-type biogenesis protein CcmE</fullName>
    </recommendedName>
    <alternativeName>
        <fullName evidence="10">Cytochrome c maturation protein E</fullName>
    </alternativeName>
    <alternativeName>
        <fullName evidence="10">Heme chaperone CcmE</fullName>
    </alternativeName>
</protein>
<evidence type="ECO:0000256" key="1">
    <source>
        <dbReference type="ARBA" id="ARBA00004370"/>
    </source>
</evidence>
<name>A0A2W5PPV3_RHOSU</name>
<keyword evidence="5 10" id="KW-0201">Cytochrome c-type biogenesis</keyword>
<feature type="binding site" description="axial binding residue" evidence="10 11">
    <location>
        <position position="127"/>
    </location>
    <ligand>
        <name>heme</name>
        <dbReference type="ChEBI" id="CHEBI:30413"/>
    </ligand>
    <ligandPart>
        <name>Fe</name>
        <dbReference type="ChEBI" id="CHEBI:18248"/>
    </ligandPart>
</feature>
<comment type="function">
    <text evidence="10">Heme chaperone required for the biogenesis of c-type cytochromes. Transiently binds heme delivered by CcmC and transfers the heme to apo-cytochromes in a process facilitated by CcmF and CcmH.</text>
</comment>
<dbReference type="GO" id="GO:0046872">
    <property type="term" value="F:metal ion binding"/>
    <property type="evidence" value="ECO:0007669"/>
    <property type="project" value="UniProtKB-KW"/>
</dbReference>
<dbReference type="GO" id="GO:0017003">
    <property type="term" value="P:protein-heme linkage"/>
    <property type="evidence" value="ECO:0007669"/>
    <property type="project" value="UniProtKB-UniRule"/>
</dbReference>
<dbReference type="InterPro" id="IPR004329">
    <property type="entry name" value="CcmE"/>
</dbReference>
<keyword evidence="6 10" id="KW-0735">Signal-anchor</keyword>
<keyword evidence="9 10" id="KW-0472">Membrane</keyword>
<comment type="subcellular location">
    <subcellularLocation>
        <location evidence="10">Cell membrane</location>
        <topology evidence="10">Single-pass type II membrane protein</topology>
    </subcellularLocation>
    <subcellularLocation>
        <location evidence="1">Membrane</location>
    </subcellularLocation>
</comment>
<dbReference type="AlphaFoldDB" id="A0A2W5PPV3"/>
<dbReference type="InterPro" id="IPR036127">
    <property type="entry name" value="CcmE-like_sf"/>
</dbReference>
<dbReference type="GO" id="GO:0017004">
    <property type="term" value="P:cytochrome complex assembly"/>
    <property type="evidence" value="ECO:0007669"/>
    <property type="project" value="UniProtKB-KW"/>
</dbReference>
<sequence>MAVGLRKRRRIQLVMIGAAMLVVATGIVGYAMRDGIEFFRSPSQIAEHPPTPGERFRLGGLVAEGSVAKDGARVHFDITDGGATQAVVFAGIPPDLFREGQGVIATGTIEDGTFVASEILAKHDENYMPKEVADALKEQGLFKPEDGAKPES</sequence>
<evidence type="ECO:0000256" key="3">
    <source>
        <dbReference type="ARBA" id="ARBA00022692"/>
    </source>
</evidence>
<evidence type="ECO:0000313" key="13">
    <source>
        <dbReference type="EMBL" id="PZQ46707.1"/>
    </source>
</evidence>
<dbReference type="PANTHER" id="PTHR34128">
    <property type="entry name" value="CYTOCHROME C-TYPE BIOGENESIS PROTEIN CCME HOMOLOG, MITOCHONDRIAL"/>
    <property type="match status" value="1"/>
</dbReference>
<feature type="topological domain" description="Extracellular" evidence="10">
    <location>
        <begin position="32"/>
        <end position="152"/>
    </location>
</feature>
<evidence type="ECO:0000256" key="7">
    <source>
        <dbReference type="ARBA" id="ARBA00022989"/>
    </source>
</evidence>
<dbReference type="GO" id="GO:0005886">
    <property type="term" value="C:plasma membrane"/>
    <property type="evidence" value="ECO:0007669"/>
    <property type="project" value="UniProtKB-SubCell"/>
</dbReference>
<dbReference type="InterPro" id="IPR012340">
    <property type="entry name" value="NA-bd_OB-fold"/>
</dbReference>
<organism evidence="13 14">
    <name type="scientific">Rhodovulum sulfidophilum</name>
    <name type="common">Rhodobacter sulfidophilus</name>
    <dbReference type="NCBI Taxonomy" id="35806"/>
    <lineage>
        <taxon>Bacteria</taxon>
        <taxon>Pseudomonadati</taxon>
        <taxon>Pseudomonadota</taxon>
        <taxon>Alphaproteobacteria</taxon>
        <taxon>Rhodobacterales</taxon>
        <taxon>Paracoccaceae</taxon>
        <taxon>Rhodovulum</taxon>
    </lineage>
</organism>
<reference evidence="13 14" key="1">
    <citation type="submission" date="2017-08" db="EMBL/GenBank/DDBJ databases">
        <title>Infants hospitalized years apart are colonized by the same room-sourced microbial strains.</title>
        <authorList>
            <person name="Brooks B."/>
            <person name="Olm M.R."/>
            <person name="Firek B.A."/>
            <person name="Baker R."/>
            <person name="Thomas B.C."/>
            <person name="Morowitz M.J."/>
            <person name="Banfield J.F."/>
        </authorList>
    </citation>
    <scope>NUCLEOTIDE SEQUENCE [LARGE SCALE GENOMIC DNA]</scope>
    <source>
        <strain evidence="13">S2_005_002_R2_34</strain>
    </source>
</reference>
<evidence type="ECO:0000256" key="4">
    <source>
        <dbReference type="ARBA" id="ARBA00022723"/>
    </source>
</evidence>
<dbReference type="Gene3D" id="2.40.50.140">
    <property type="entry name" value="Nucleic acid-binding proteins"/>
    <property type="match status" value="1"/>
</dbReference>
<accession>A0A2W5PPV3</accession>
<dbReference type="NCBIfam" id="NF009727">
    <property type="entry name" value="PRK13254.1-1"/>
    <property type="match status" value="1"/>
</dbReference>